<dbReference type="Proteomes" id="UP000004619">
    <property type="component" value="Unassembled WGS sequence"/>
</dbReference>
<evidence type="ECO:0000313" key="1">
    <source>
        <dbReference type="EMBL" id="EEU95024.1"/>
    </source>
</evidence>
<keyword evidence="2" id="KW-1185">Reference proteome</keyword>
<sequence length="65" mass="7442">MLRNVLSSTGGIQLVTIDIDTQINFTADEFWLSKTIGLDFSHDARNTTVPMLNKRCKRYTIMYGE</sequence>
<name>C7HAP0_FAED2</name>
<dbReference type="AlphaFoldDB" id="C7HAP0"/>
<gene>
    <name evidence="1" type="ORF">FAEPRAA2165_03355</name>
</gene>
<evidence type="ECO:0000313" key="2">
    <source>
        <dbReference type="Proteomes" id="UP000004619"/>
    </source>
</evidence>
<accession>C7HAP0</accession>
<organism evidence="1 2">
    <name type="scientific">Faecalibacterium duncaniae (strain DSM 17677 / JCM 31915 / A2-165)</name>
    <name type="common">Faecalibacterium prausnitzii</name>
    <dbReference type="NCBI Taxonomy" id="411483"/>
    <lineage>
        <taxon>Bacteria</taxon>
        <taxon>Bacillati</taxon>
        <taxon>Bacillota</taxon>
        <taxon>Clostridia</taxon>
        <taxon>Eubacteriales</taxon>
        <taxon>Oscillospiraceae</taxon>
        <taxon>Faecalibacterium</taxon>
    </lineage>
</organism>
<proteinExistence type="predicted"/>
<protein>
    <submittedName>
        <fullName evidence="1">Uncharacterized protein</fullName>
    </submittedName>
</protein>
<comment type="caution">
    <text evidence="1">The sequence shown here is derived from an EMBL/GenBank/DDBJ whole genome shotgun (WGS) entry which is preliminary data.</text>
</comment>
<dbReference type="HOGENOM" id="CLU_2843379_0_0_9"/>
<dbReference type="EMBL" id="ACOP02000091">
    <property type="protein sequence ID" value="EEU95024.1"/>
    <property type="molecule type" value="Genomic_DNA"/>
</dbReference>
<reference evidence="1" key="1">
    <citation type="submission" date="2009-08" db="EMBL/GenBank/DDBJ databases">
        <authorList>
            <person name="Weinstock G."/>
            <person name="Sodergren E."/>
            <person name="Clifton S."/>
            <person name="Fulton L."/>
            <person name="Fulton B."/>
            <person name="Courtney L."/>
            <person name="Fronick C."/>
            <person name="Harrison M."/>
            <person name="Strong C."/>
            <person name="Farmer C."/>
            <person name="Delahaunty K."/>
            <person name="Markovic C."/>
            <person name="Hall O."/>
            <person name="Minx P."/>
            <person name="Tomlinson C."/>
            <person name="Mitreva M."/>
            <person name="Nelson J."/>
            <person name="Hou S."/>
            <person name="Wollam A."/>
            <person name="Pepin K.H."/>
            <person name="Johnson M."/>
            <person name="Bhonagiri V."/>
            <person name="Nash W.E."/>
            <person name="Warren W."/>
            <person name="Chinwalla A."/>
            <person name="Mardis E.R."/>
            <person name="Wilson R.K."/>
        </authorList>
    </citation>
    <scope>NUCLEOTIDE SEQUENCE [LARGE SCALE GENOMIC DNA]</scope>
    <source>
        <strain evidence="1">A2-165</strain>
    </source>
</reference>